<dbReference type="AlphaFoldDB" id="A0A0A0LI58"/>
<dbReference type="InterPro" id="IPR026669">
    <property type="entry name" value="Arsenite_MeTrfase-like"/>
</dbReference>
<dbReference type="GO" id="GO:0008610">
    <property type="term" value="P:lipid biosynthetic process"/>
    <property type="evidence" value="ECO:0007669"/>
    <property type="project" value="InterPro"/>
</dbReference>
<dbReference type="eggNOG" id="ENOG502QSMW">
    <property type="taxonomic scope" value="Eukaryota"/>
</dbReference>
<evidence type="ECO:0000313" key="1">
    <source>
        <dbReference type="EMBL" id="KGN61575.1"/>
    </source>
</evidence>
<name>A0A0A0LI58_CUCSA</name>
<dbReference type="Gramene" id="KGN61575">
    <property type="protein sequence ID" value="KGN61575"/>
    <property type="gene ID" value="Csa_2G171960"/>
</dbReference>
<protein>
    <recommendedName>
        <fullName evidence="3">Cyclopropane-fatty-acyl-phospholipid synthase</fullName>
    </recommendedName>
</protein>
<reference evidence="1 2" key="2">
    <citation type="journal article" date="2009" name="PLoS ONE">
        <title>An integrated genetic and cytogenetic map of the cucumber genome.</title>
        <authorList>
            <person name="Ren Y."/>
            <person name="Zhang Z."/>
            <person name="Liu J."/>
            <person name="Staub J.E."/>
            <person name="Han Y."/>
            <person name="Cheng Z."/>
            <person name="Li X."/>
            <person name="Lu J."/>
            <person name="Miao H."/>
            <person name="Kang H."/>
            <person name="Xie B."/>
            <person name="Gu X."/>
            <person name="Wang X."/>
            <person name="Du Y."/>
            <person name="Jin W."/>
            <person name="Huang S."/>
        </authorList>
    </citation>
    <scope>NUCLEOTIDE SEQUENCE [LARGE SCALE GENOMIC DNA]</scope>
    <source>
        <strain evidence="2">cv. 9930</strain>
    </source>
</reference>
<keyword evidence="2" id="KW-1185">Reference proteome</keyword>
<dbReference type="OMA" id="FMRFIGQ"/>
<dbReference type="GO" id="GO:0008168">
    <property type="term" value="F:methyltransferase activity"/>
    <property type="evidence" value="ECO:0000318"/>
    <property type="project" value="GO_Central"/>
</dbReference>
<dbReference type="Gene3D" id="3.40.50.150">
    <property type="entry name" value="Vaccinia Virus protein VP39"/>
    <property type="match status" value="1"/>
</dbReference>
<dbReference type="EMBL" id="CM002923">
    <property type="protein sequence ID" value="KGN61575.1"/>
    <property type="molecule type" value="Genomic_DNA"/>
</dbReference>
<dbReference type="SUPFAM" id="SSF53335">
    <property type="entry name" value="S-adenosyl-L-methionine-dependent methyltransferases"/>
    <property type="match status" value="1"/>
</dbReference>
<reference evidence="1 2" key="4">
    <citation type="journal article" date="2011" name="BMC Genomics">
        <title>RNA-Seq improves annotation of protein-coding genes in the cucumber genome.</title>
        <authorList>
            <person name="Li Z."/>
            <person name="Zhang Z."/>
            <person name="Yan P."/>
            <person name="Huang S."/>
            <person name="Fei Z."/>
            <person name="Lin K."/>
        </authorList>
    </citation>
    <scope>NUCLEOTIDE SEQUENCE [LARGE SCALE GENOMIC DNA]</scope>
    <source>
        <strain evidence="2">cv. 9930</strain>
    </source>
</reference>
<organism evidence="1 2">
    <name type="scientific">Cucumis sativus</name>
    <name type="common">Cucumber</name>
    <dbReference type="NCBI Taxonomy" id="3659"/>
    <lineage>
        <taxon>Eukaryota</taxon>
        <taxon>Viridiplantae</taxon>
        <taxon>Streptophyta</taxon>
        <taxon>Embryophyta</taxon>
        <taxon>Tracheophyta</taxon>
        <taxon>Spermatophyta</taxon>
        <taxon>Magnoliopsida</taxon>
        <taxon>eudicotyledons</taxon>
        <taxon>Gunneridae</taxon>
        <taxon>Pentapetalae</taxon>
        <taxon>rosids</taxon>
        <taxon>fabids</taxon>
        <taxon>Cucurbitales</taxon>
        <taxon>Cucurbitaceae</taxon>
        <taxon>Benincaseae</taxon>
        <taxon>Cucumis</taxon>
    </lineage>
</organism>
<evidence type="ECO:0008006" key="3">
    <source>
        <dbReference type="Google" id="ProtNLM"/>
    </source>
</evidence>
<evidence type="ECO:0000313" key="2">
    <source>
        <dbReference type="Proteomes" id="UP000029981"/>
    </source>
</evidence>
<reference evidence="1 2" key="1">
    <citation type="journal article" date="2009" name="Nat. Genet.">
        <title>The genome of the cucumber, Cucumis sativus L.</title>
        <authorList>
            <person name="Huang S."/>
            <person name="Li R."/>
            <person name="Zhang Z."/>
            <person name="Li L."/>
            <person name="Gu X."/>
            <person name="Fan W."/>
            <person name="Lucas W.J."/>
            <person name="Wang X."/>
            <person name="Xie B."/>
            <person name="Ni P."/>
            <person name="Ren Y."/>
            <person name="Zhu H."/>
            <person name="Li J."/>
            <person name="Lin K."/>
            <person name="Jin W."/>
            <person name="Fei Z."/>
            <person name="Li G."/>
            <person name="Staub J."/>
            <person name="Kilian A."/>
            <person name="van der Vossen E.A."/>
            <person name="Wu Y."/>
            <person name="Guo J."/>
            <person name="He J."/>
            <person name="Jia Z."/>
            <person name="Ren Y."/>
            <person name="Tian G."/>
            <person name="Lu Y."/>
            <person name="Ruan J."/>
            <person name="Qian W."/>
            <person name="Wang M."/>
            <person name="Huang Q."/>
            <person name="Li B."/>
            <person name="Xuan Z."/>
            <person name="Cao J."/>
            <person name="Asan"/>
            <person name="Wu Z."/>
            <person name="Zhang J."/>
            <person name="Cai Q."/>
            <person name="Bai Y."/>
            <person name="Zhao B."/>
            <person name="Han Y."/>
            <person name="Li Y."/>
            <person name="Li X."/>
            <person name="Wang S."/>
            <person name="Shi Q."/>
            <person name="Liu S."/>
            <person name="Cho W.K."/>
            <person name="Kim J.Y."/>
            <person name="Xu Y."/>
            <person name="Heller-Uszynska K."/>
            <person name="Miao H."/>
            <person name="Cheng Z."/>
            <person name="Zhang S."/>
            <person name="Wu J."/>
            <person name="Yang Y."/>
            <person name="Kang H."/>
            <person name="Li M."/>
            <person name="Liang H."/>
            <person name="Ren X."/>
            <person name="Shi Z."/>
            <person name="Wen M."/>
            <person name="Jian M."/>
            <person name="Yang H."/>
            <person name="Zhang G."/>
            <person name="Yang Z."/>
            <person name="Chen R."/>
            <person name="Liu S."/>
            <person name="Li J."/>
            <person name="Ma L."/>
            <person name="Liu H."/>
            <person name="Zhou Y."/>
            <person name="Zhao J."/>
            <person name="Fang X."/>
            <person name="Li G."/>
            <person name="Fang L."/>
            <person name="Li Y."/>
            <person name="Liu D."/>
            <person name="Zheng H."/>
            <person name="Zhang Y."/>
            <person name="Qin N."/>
            <person name="Li Z."/>
            <person name="Yang G."/>
            <person name="Yang S."/>
            <person name="Bolund L."/>
            <person name="Kristiansen K."/>
            <person name="Zheng H."/>
            <person name="Li S."/>
            <person name="Zhang X."/>
            <person name="Yang H."/>
            <person name="Wang J."/>
            <person name="Sun R."/>
            <person name="Zhang B."/>
            <person name="Jiang S."/>
            <person name="Wang J."/>
            <person name="Du Y."/>
            <person name="Li S."/>
        </authorList>
    </citation>
    <scope>NUCLEOTIDE SEQUENCE [LARGE SCALE GENOMIC DNA]</scope>
    <source>
        <strain evidence="2">cv. 9930</strain>
    </source>
</reference>
<dbReference type="PANTHER" id="PTHR43675:SF30">
    <property type="entry name" value="CYCLOPROPANE-FATTY-ACYL-PHOSPHOLIPID SYNTHASE"/>
    <property type="match status" value="1"/>
</dbReference>
<dbReference type="Pfam" id="PF02353">
    <property type="entry name" value="CMAS"/>
    <property type="match status" value="1"/>
</dbReference>
<dbReference type="CDD" id="cd02440">
    <property type="entry name" value="AdoMet_MTases"/>
    <property type="match status" value="1"/>
</dbReference>
<dbReference type="PIRSF" id="PIRSF003085">
    <property type="entry name" value="CMAS"/>
    <property type="match status" value="1"/>
</dbReference>
<reference evidence="1 2" key="3">
    <citation type="journal article" date="2010" name="BMC Genomics">
        <title>Transcriptome sequencing and comparative analysis of cucumber flowers with different sex types.</title>
        <authorList>
            <person name="Guo S."/>
            <person name="Zheng Y."/>
            <person name="Joung J.G."/>
            <person name="Liu S."/>
            <person name="Zhang Z."/>
            <person name="Crasta O.R."/>
            <person name="Sobral B.W."/>
            <person name="Xu Y."/>
            <person name="Huang S."/>
            <person name="Fei Z."/>
        </authorList>
    </citation>
    <scope>NUCLEOTIDE SEQUENCE [LARGE SCALE GENOMIC DNA]</scope>
    <source>
        <strain evidence="2">cv. 9930</strain>
    </source>
</reference>
<sequence>MTYSCAIFKREDEDLRVAQLRKISHLIKKARIDKNHHVLDIGCGWGSLAIELVKQTGCHCTAITLSEEQLKYAERKVKVLGLQDNIKFHLCDYRQLPNTHKYDRIISCGMLECVGHEFMEDFFGSCESALVENGLLVLQFISMPDDQYDEHRLSSGFMREYIFPGGCLPSLNRVTTAMAKASRFCVEHLENIGIHYYQTLKCWRKNFVMNKRKIIELGFDESFIRTWEYYFDYCAAGFKSRIIGDYQIVFSRAGNVTTFNNPYQGIPSANSLP</sequence>
<dbReference type="Proteomes" id="UP000029981">
    <property type="component" value="Chromosome 2"/>
</dbReference>
<gene>
    <name evidence="1" type="ORF">Csa_2G171960</name>
</gene>
<dbReference type="InterPro" id="IPR029063">
    <property type="entry name" value="SAM-dependent_MTases_sf"/>
</dbReference>
<accession>A0A0A0LI58</accession>
<dbReference type="InterPro" id="IPR003333">
    <property type="entry name" value="CMAS"/>
</dbReference>
<dbReference type="STRING" id="3659.A0A0A0LI58"/>
<dbReference type="PANTHER" id="PTHR43675">
    <property type="entry name" value="ARSENITE METHYLTRANSFERASE"/>
    <property type="match status" value="1"/>
</dbReference>
<proteinExistence type="predicted"/>